<evidence type="ECO:0000313" key="2">
    <source>
        <dbReference type="Proteomes" id="UP000054538"/>
    </source>
</evidence>
<dbReference type="AlphaFoldDB" id="A0A0D0D344"/>
<gene>
    <name evidence="1" type="ORF">PAXRUDRAFT_834784</name>
</gene>
<organism evidence="1 2">
    <name type="scientific">Paxillus rubicundulus Ve08.2h10</name>
    <dbReference type="NCBI Taxonomy" id="930991"/>
    <lineage>
        <taxon>Eukaryota</taxon>
        <taxon>Fungi</taxon>
        <taxon>Dikarya</taxon>
        <taxon>Basidiomycota</taxon>
        <taxon>Agaricomycotina</taxon>
        <taxon>Agaricomycetes</taxon>
        <taxon>Agaricomycetidae</taxon>
        <taxon>Boletales</taxon>
        <taxon>Paxilineae</taxon>
        <taxon>Paxillaceae</taxon>
        <taxon>Paxillus</taxon>
    </lineage>
</organism>
<accession>A0A0D0D344</accession>
<proteinExistence type="predicted"/>
<dbReference type="InParanoid" id="A0A0D0D344"/>
<dbReference type="EMBL" id="KN826772">
    <property type="protein sequence ID" value="KIK77941.1"/>
    <property type="molecule type" value="Genomic_DNA"/>
</dbReference>
<sequence>MEAWKVQDNNNVTATLFYQMQDVSTCLIGTLQNHVQCLIPVGIFRLPTCTGAESHAKRQEEVVHLHAATKVMVTTFLCSALSSITC</sequence>
<reference evidence="1 2" key="1">
    <citation type="submission" date="2014-04" db="EMBL/GenBank/DDBJ databases">
        <authorList>
            <consortium name="DOE Joint Genome Institute"/>
            <person name="Kuo A."/>
            <person name="Kohler A."/>
            <person name="Jargeat P."/>
            <person name="Nagy L.G."/>
            <person name="Floudas D."/>
            <person name="Copeland A."/>
            <person name="Barry K.W."/>
            <person name="Cichocki N."/>
            <person name="Veneault-Fourrey C."/>
            <person name="LaButti K."/>
            <person name="Lindquist E.A."/>
            <person name="Lipzen A."/>
            <person name="Lundell T."/>
            <person name="Morin E."/>
            <person name="Murat C."/>
            <person name="Sun H."/>
            <person name="Tunlid A."/>
            <person name="Henrissat B."/>
            <person name="Grigoriev I.V."/>
            <person name="Hibbett D.S."/>
            <person name="Martin F."/>
            <person name="Nordberg H.P."/>
            <person name="Cantor M.N."/>
            <person name="Hua S.X."/>
        </authorList>
    </citation>
    <scope>NUCLEOTIDE SEQUENCE [LARGE SCALE GENOMIC DNA]</scope>
    <source>
        <strain evidence="1 2">Ve08.2h10</strain>
    </source>
</reference>
<keyword evidence="2" id="KW-1185">Reference proteome</keyword>
<dbReference type="HOGENOM" id="CLU_2498506_0_0_1"/>
<protein>
    <submittedName>
        <fullName evidence="1">Uncharacterized protein</fullName>
    </submittedName>
</protein>
<dbReference type="Proteomes" id="UP000054538">
    <property type="component" value="Unassembled WGS sequence"/>
</dbReference>
<name>A0A0D0D344_9AGAM</name>
<evidence type="ECO:0000313" key="1">
    <source>
        <dbReference type="EMBL" id="KIK77941.1"/>
    </source>
</evidence>
<reference evidence="2" key="2">
    <citation type="submission" date="2015-01" db="EMBL/GenBank/DDBJ databases">
        <title>Evolutionary Origins and Diversification of the Mycorrhizal Mutualists.</title>
        <authorList>
            <consortium name="DOE Joint Genome Institute"/>
            <consortium name="Mycorrhizal Genomics Consortium"/>
            <person name="Kohler A."/>
            <person name="Kuo A."/>
            <person name="Nagy L.G."/>
            <person name="Floudas D."/>
            <person name="Copeland A."/>
            <person name="Barry K.W."/>
            <person name="Cichocki N."/>
            <person name="Veneault-Fourrey C."/>
            <person name="LaButti K."/>
            <person name="Lindquist E.A."/>
            <person name="Lipzen A."/>
            <person name="Lundell T."/>
            <person name="Morin E."/>
            <person name="Murat C."/>
            <person name="Riley R."/>
            <person name="Ohm R."/>
            <person name="Sun H."/>
            <person name="Tunlid A."/>
            <person name="Henrissat B."/>
            <person name="Grigoriev I.V."/>
            <person name="Hibbett D.S."/>
            <person name="Martin F."/>
        </authorList>
    </citation>
    <scope>NUCLEOTIDE SEQUENCE [LARGE SCALE GENOMIC DNA]</scope>
    <source>
        <strain evidence="2">Ve08.2h10</strain>
    </source>
</reference>